<sequence>MADKNNPGQFGNRNDTEEQAHKGGEQSSGSFGEKNAADPHQAGQESSGSFGEKNSADPHEAGREGAQAQSTEDKAKGGRNSGSQTS</sequence>
<comment type="caution">
    <text evidence="2">The sequence shown here is derived from an EMBL/GenBank/DDBJ whole genome shotgun (WGS) entry which is preliminary data.</text>
</comment>
<name>A0A7K1LGD9_9MICC</name>
<protein>
    <submittedName>
        <fullName evidence="2">Stress protein</fullName>
    </submittedName>
</protein>
<dbReference type="Proteomes" id="UP000462152">
    <property type="component" value="Unassembled WGS sequence"/>
</dbReference>
<keyword evidence="3" id="KW-1185">Reference proteome</keyword>
<evidence type="ECO:0000313" key="3">
    <source>
        <dbReference type="Proteomes" id="UP000462152"/>
    </source>
</evidence>
<evidence type="ECO:0000313" key="2">
    <source>
        <dbReference type="EMBL" id="MUN54198.1"/>
    </source>
</evidence>
<organism evidence="2 3">
    <name type="scientific">Rothia koreensis</name>
    <dbReference type="NCBI Taxonomy" id="592378"/>
    <lineage>
        <taxon>Bacteria</taxon>
        <taxon>Bacillati</taxon>
        <taxon>Actinomycetota</taxon>
        <taxon>Actinomycetes</taxon>
        <taxon>Micrococcales</taxon>
        <taxon>Micrococcaceae</taxon>
        <taxon>Rothia</taxon>
    </lineage>
</organism>
<feature type="compositionally biased region" description="Polar residues" evidence="1">
    <location>
        <begin position="1"/>
        <end position="13"/>
    </location>
</feature>
<gene>
    <name evidence="2" type="ORF">GMA10_03030</name>
</gene>
<feature type="compositionally biased region" description="Basic and acidic residues" evidence="1">
    <location>
        <begin position="14"/>
        <end position="24"/>
    </location>
</feature>
<dbReference type="OrthoDB" id="4381045at2"/>
<feature type="compositionally biased region" description="Basic and acidic residues" evidence="1">
    <location>
        <begin position="54"/>
        <end position="63"/>
    </location>
</feature>
<accession>A0A7K1LGD9</accession>
<proteinExistence type="predicted"/>
<dbReference type="RefSeq" id="WP_129314275.1">
    <property type="nucleotide sequence ID" value="NZ_NOIQ01000001.1"/>
</dbReference>
<evidence type="ECO:0000256" key="1">
    <source>
        <dbReference type="SAM" id="MobiDB-lite"/>
    </source>
</evidence>
<feature type="region of interest" description="Disordered" evidence="1">
    <location>
        <begin position="1"/>
        <end position="86"/>
    </location>
</feature>
<reference evidence="2 3" key="1">
    <citation type="submission" date="2019-12" db="EMBL/GenBank/DDBJ databases">
        <authorList>
            <person name="Li J."/>
            <person name="Shi Y."/>
            <person name="Xu G."/>
            <person name="Xiao D."/>
            <person name="Ran X."/>
        </authorList>
    </citation>
    <scope>NUCLEOTIDE SEQUENCE [LARGE SCALE GENOMIC DNA]</scope>
    <source>
        <strain evidence="2 3">JCM 15915</strain>
    </source>
</reference>
<dbReference type="AlphaFoldDB" id="A0A7K1LGD9"/>
<dbReference type="EMBL" id="WOGT01000001">
    <property type="protein sequence ID" value="MUN54198.1"/>
    <property type="molecule type" value="Genomic_DNA"/>
</dbReference>